<dbReference type="Gramene" id="Ma09_t00910.1">
    <property type="protein sequence ID" value="Ma09_p00910.1"/>
    <property type="gene ID" value="Ma09_g00910"/>
</dbReference>
<name>A0A804KEJ6_MUSAM</name>
<sequence>MRCQSPRPVARKLCLLRDSDHIHGSLFPPTDETLSCSSSSIGTLKGYQRLLEETKKATRKNKVGKIMIEIQSPCIRDIGEACTHGCCPVPFLGLVESSTTMHHARTTTIGISRMNFAKLTKDSIFPNTHFTNHECLPPLPDALSGFIRVYPQYGETEEADRIRNSEYYHLSDHVCLDYTGFSLFSHAQVHSSRASTSGDPQPSGLLQPPYFSIAYKSASLKSQVQYGNQDTALESAIRKRIMHFLNILDGAYSMICTANRTTAFRLLAESYPFHANKGLLSVYDYESEAIYAMTKSAYRRGAKVMSASFSWPSLRIHSDKLMEKLSKRKKKRRGLFVFPLQSRITGARYPYSWMTVAKEHGWQVVLDACALGPKDLDTLGLSLIQPDFIICSFFKVFGENPSGFAGIFIKKSSTAALESSTIARSLGIVSIIPSRRLSQLTDDYSGTDLDGHSSRNQFDEDDIETISSFSGPIPIHIGNDSAAIDNVLGEFASTQKQKQVERSEQVESSKARDDNEESSGIVELECNLSVQAEKSTTTAEANKSMEIVCRGLDHADSLGLLLISNRLRCITNWLVVALIKLQHPHSESGHSLVRIYGPQVKFDRGPAIAFNIFDWKGEKIEPVLVQKLADRSNISLSCGFLNNIRFPDKYEAEKHKVLERRACEITVAGNRKKQKTTMGINVLNASLSFLTNFEDAYKLWTFVAKFLDADFVEKERWRYLALNQKTVEV</sequence>
<dbReference type="InterPro" id="IPR015424">
    <property type="entry name" value="PyrdxlP-dep_Trfase"/>
</dbReference>
<reference evidence="3" key="2">
    <citation type="submission" date="2021-05" db="UniProtKB">
        <authorList>
            <consortium name="EnsemblPlants"/>
        </authorList>
    </citation>
    <scope>IDENTIFICATION</scope>
    <source>
        <strain evidence="3">subsp. malaccensis</strain>
    </source>
</reference>
<dbReference type="PANTHER" id="PTHR14237:SF88">
    <property type="entry name" value="PYRIDOXAL PHOSPHATE (PLP)-DEPENDENT TRANSFERASES SUPERFAMILY PROTEIN"/>
    <property type="match status" value="1"/>
</dbReference>
<keyword evidence="4" id="KW-1185">Reference proteome</keyword>
<gene>
    <name evidence="2" type="ORF">GSMUA_219450.1</name>
</gene>
<evidence type="ECO:0000313" key="3">
    <source>
        <dbReference type="EnsemblPlants" id="Ma09_p00910.1"/>
    </source>
</evidence>
<accession>A0A804KEJ6</accession>
<dbReference type="Proteomes" id="UP000012960">
    <property type="component" value="Unplaced"/>
</dbReference>
<dbReference type="InParanoid" id="A0A804KEJ6"/>
<evidence type="ECO:0000313" key="4">
    <source>
        <dbReference type="Proteomes" id="UP000012960"/>
    </source>
</evidence>
<feature type="region of interest" description="Disordered" evidence="1">
    <location>
        <begin position="495"/>
        <end position="519"/>
    </location>
</feature>
<feature type="compositionally biased region" description="Basic and acidic residues" evidence="1">
    <location>
        <begin position="498"/>
        <end position="513"/>
    </location>
</feature>
<dbReference type="Gene3D" id="3.40.640.10">
    <property type="entry name" value="Type I PLP-dependent aspartate aminotransferase-like (Major domain)"/>
    <property type="match status" value="1"/>
</dbReference>
<dbReference type="InterPro" id="IPR015421">
    <property type="entry name" value="PyrdxlP-dep_Trfase_major"/>
</dbReference>
<dbReference type="FunCoup" id="A0A804KEJ6">
    <property type="interactions" value="2814"/>
</dbReference>
<dbReference type="PANTHER" id="PTHR14237">
    <property type="entry name" value="MOLYBDOPTERIN COFACTOR SULFURASE MOSC"/>
    <property type="match status" value="1"/>
</dbReference>
<protein>
    <submittedName>
        <fullName evidence="2">(wild Malaysian banana) hypothetical protein</fullName>
    </submittedName>
</protein>
<reference evidence="2" key="1">
    <citation type="submission" date="2021-03" db="EMBL/GenBank/DDBJ databases">
        <authorList>
            <consortium name="Genoscope - CEA"/>
            <person name="William W."/>
        </authorList>
    </citation>
    <scope>NUCLEOTIDE SEQUENCE</scope>
    <source>
        <strain evidence="2">Doubled-haploid Pahang</strain>
    </source>
</reference>
<evidence type="ECO:0000256" key="1">
    <source>
        <dbReference type="SAM" id="MobiDB-lite"/>
    </source>
</evidence>
<organism evidence="3 4">
    <name type="scientific">Musa acuminata subsp. malaccensis</name>
    <name type="common">Wild banana</name>
    <name type="synonym">Musa malaccensis</name>
    <dbReference type="NCBI Taxonomy" id="214687"/>
    <lineage>
        <taxon>Eukaryota</taxon>
        <taxon>Viridiplantae</taxon>
        <taxon>Streptophyta</taxon>
        <taxon>Embryophyta</taxon>
        <taxon>Tracheophyta</taxon>
        <taxon>Spermatophyta</taxon>
        <taxon>Magnoliopsida</taxon>
        <taxon>Liliopsida</taxon>
        <taxon>Zingiberales</taxon>
        <taxon>Musaceae</taxon>
        <taxon>Musa</taxon>
    </lineage>
</organism>
<dbReference type="AlphaFoldDB" id="A0A804KEJ6"/>
<dbReference type="EnsemblPlants" id="Ma09_t00910.1">
    <property type="protein sequence ID" value="Ma09_p00910.1"/>
    <property type="gene ID" value="Ma09_g00910"/>
</dbReference>
<evidence type="ECO:0000313" key="2">
    <source>
        <dbReference type="EMBL" id="CAG1833840.1"/>
    </source>
</evidence>
<dbReference type="SUPFAM" id="SSF53383">
    <property type="entry name" value="PLP-dependent transferases"/>
    <property type="match status" value="1"/>
</dbReference>
<dbReference type="OMA" id="NHNSAHG"/>
<proteinExistence type="predicted"/>
<dbReference type="EMBL" id="HG996474">
    <property type="protein sequence ID" value="CAG1833840.1"/>
    <property type="molecule type" value="Genomic_DNA"/>
</dbReference>